<dbReference type="NCBIfam" id="TIGR02506">
    <property type="entry name" value="NrdE_NrdA"/>
    <property type="match status" value="1"/>
</dbReference>
<dbReference type="InterPro" id="IPR013346">
    <property type="entry name" value="NrdE_NrdA_C"/>
</dbReference>
<dbReference type="InterPro" id="IPR050862">
    <property type="entry name" value="RdRp_reductase_class-2"/>
</dbReference>
<evidence type="ECO:0000256" key="4">
    <source>
        <dbReference type="ARBA" id="ARBA00014409"/>
    </source>
</evidence>
<evidence type="ECO:0000256" key="13">
    <source>
        <dbReference type="ARBA" id="ARBA00047754"/>
    </source>
</evidence>
<evidence type="ECO:0000256" key="8">
    <source>
        <dbReference type="ARBA" id="ARBA00023002"/>
    </source>
</evidence>
<dbReference type="EC" id="1.17.4.1" evidence="3 14"/>
<proteinExistence type="inferred from homology"/>
<dbReference type="PANTHER" id="PTHR43371:SF1">
    <property type="entry name" value="RIBONUCLEOSIDE-DIPHOSPHATE REDUCTASE"/>
    <property type="match status" value="1"/>
</dbReference>
<dbReference type="InterPro" id="IPR024434">
    <property type="entry name" value="TSCPD_dom"/>
</dbReference>
<dbReference type="Pfam" id="PF00317">
    <property type="entry name" value="Ribonuc_red_lgN"/>
    <property type="match status" value="1"/>
</dbReference>
<dbReference type="PANTHER" id="PTHR43371">
    <property type="entry name" value="VITAMIN B12-DEPENDENT RIBONUCLEOTIDE REDUCTASE"/>
    <property type="match status" value="1"/>
</dbReference>
<evidence type="ECO:0000256" key="14">
    <source>
        <dbReference type="RuleBase" id="RU364064"/>
    </source>
</evidence>
<dbReference type="GO" id="GO:0005524">
    <property type="term" value="F:ATP binding"/>
    <property type="evidence" value="ECO:0007669"/>
    <property type="project" value="InterPro"/>
</dbReference>
<dbReference type="AlphaFoldDB" id="A0A0P6XJN4"/>
<feature type="domain" description="TSCPD" evidence="18">
    <location>
        <begin position="673"/>
        <end position="773"/>
    </location>
</feature>
<comment type="cofactor">
    <cofactor evidence="1 14">
        <name>adenosylcob(III)alamin</name>
        <dbReference type="ChEBI" id="CHEBI:18408"/>
    </cofactor>
</comment>
<evidence type="ECO:0000313" key="19">
    <source>
        <dbReference type="EMBL" id="KPL75182.1"/>
    </source>
</evidence>
<evidence type="ECO:0000256" key="15">
    <source>
        <dbReference type="SAM" id="MobiDB-lite"/>
    </source>
</evidence>
<keyword evidence="5 14" id="KW-0846">Cobalamin</keyword>
<feature type="domain" description="Ribonucleotide reductase large subunit N-terminal" evidence="16">
    <location>
        <begin position="9"/>
        <end position="88"/>
    </location>
</feature>
<evidence type="ECO:0000256" key="10">
    <source>
        <dbReference type="ARBA" id="ARBA00023157"/>
    </source>
</evidence>
<dbReference type="GO" id="GO:0009263">
    <property type="term" value="P:deoxyribonucleotide biosynthetic process"/>
    <property type="evidence" value="ECO:0007669"/>
    <property type="project" value="UniProtKB-KW"/>
</dbReference>
<dbReference type="InterPro" id="IPR000788">
    <property type="entry name" value="RNR_lg_C"/>
</dbReference>
<keyword evidence="9" id="KW-0215">Deoxyribonucleotide synthesis</keyword>
<comment type="similarity">
    <text evidence="2 14">Belongs to the ribonucleoside diphosphate reductase class-2 family.</text>
</comment>
<dbReference type="InterPro" id="IPR013344">
    <property type="entry name" value="RNR_NrdJ/NrdZ"/>
</dbReference>
<comment type="function">
    <text evidence="12 14">Catalyzes the reduction of ribonucleotides to deoxyribonucleotides. May function to provide a pool of deoxyribonucleotide precursors for DNA repair during oxygen limitation and/or for immediate growth after restoration of oxygen.</text>
</comment>
<accession>A0A0P6XJN4</accession>
<evidence type="ECO:0000256" key="6">
    <source>
        <dbReference type="ARBA" id="ARBA00022634"/>
    </source>
</evidence>
<dbReference type="Pfam" id="PF02867">
    <property type="entry name" value="Ribonuc_red_lgC"/>
    <property type="match status" value="1"/>
</dbReference>
<dbReference type="InterPro" id="IPR013509">
    <property type="entry name" value="RNR_lsu_N"/>
</dbReference>
<dbReference type="NCBIfam" id="TIGR02504">
    <property type="entry name" value="NrdJ_Z"/>
    <property type="match status" value="1"/>
</dbReference>
<dbReference type="GO" id="GO:0004748">
    <property type="term" value="F:ribonucleoside-diphosphate reductase activity, thioredoxin disulfide as acceptor"/>
    <property type="evidence" value="ECO:0007669"/>
    <property type="project" value="UniProtKB-EC"/>
</dbReference>
<keyword evidence="8 14" id="KW-0560">Oxidoreductase</keyword>
<organism evidence="19 20">
    <name type="scientific">Ornatilinea apprima</name>
    <dbReference type="NCBI Taxonomy" id="1134406"/>
    <lineage>
        <taxon>Bacteria</taxon>
        <taxon>Bacillati</taxon>
        <taxon>Chloroflexota</taxon>
        <taxon>Anaerolineae</taxon>
        <taxon>Anaerolineales</taxon>
        <taxon>Anaerolineaceae</taxon>
        <taxon>Ornatilinea</taxon>
    </lineage>
</organism>
<evidence type="ECO:0000256" key="3">
    <source>
        <dbReference type="ARBA" id="ARBA00012274"/>
    </source>
</evidence>
<dbReference type="CDD" id="cd02888">
    <property type="entry name" value="RNR_II_dimer"/>
    <property type="match status" value="1"/>
</dbReference>
<dbReference type="UniPathway" id="UPA00326"/>
<comment type="catalytic activity">
    <reaction evidence="13 14">
        <text>a 2'-deoxyribonucleoside 5'-diphosphate + [thioredoxin]-disulfide + H2O = a ribonucleoside 5'-diphosphate + [thioredoxin]-dithiol</text>
        <dbReference type="Rhea" id="RHEA:23252"/>
        <dbReference type="Rhea" id="RHEA-COMP:10698"/>
        <dbReference type="Rhea" id="RHEA-COMP:10700"/>
        <dbReference type="ChEBI" id="CHEBI:15377"/>
        <dbReference type="ChEBI" id="CHEBI:29950"/>
        <dbReference type="ChEBI" id="CHEBI:50058"/>
        <dbReference type="ChEBI" id="CHEBI:57930"/>
        <dbReference type="ChEBI" id="CHEBI:73316"/>
        <dbReference type="EC" id="1.17.4.1"/>
    </reaction>
</comment>
<dbReference type="InterPro" id="IPR008926">
    <property type="entry name" value="RNR_R1-su_N"/>
</dbReference>
<dbReference type="Gene3D" id="3.20.70.20">
    <property type="match status" value="1"/>
</dbReference>
<comment type="caution">
    <text evidence="19">The sequence shown here is derived from an EMBL/GenBank/DDBJ whole genome shotgun (WGS) entry which is preliminary data.</text>
</comment>
<feature type="domain" description="Ribonucleotide reductase large subunit C-terminal" evidence="17">
    <location>
        <begin position="91"/>
        <end position="623"/>
    </location>
</feature>
<dbReference type="SUPFAM" id="SSF48168">
    <property type="entry name" value="R1 subunit of ribonucleotide reductase, N-terminal domain"/>
    <property type="match status" value="1"/>
</dbReference>
<evidence type="ECO:0000256" key="2">
    <source>
        <dbReference type="ARBA" id="ARBA00007405"/>
    </source>
</evidence>
<protein>
    <recommendedName>
        <fullName evidence="4 14">Vitamin B12-dependent ribonucleotide reductase</fullName>
        <ecNumber evidence="3 14">1.17.4.1</ecNumber>
    </recommendedName>
</protein>
<dbReference type="PATRIC" id="fig|1134406.4.peg.2877"/>
<dbReference type="Proteomes" id="UP000050417">
    <property type="component" value="Unassembled WGS sequence"/>
</dbReference>
<dbReference type="SUPFAM" id="SSF51998">
    <property type="entry name" value="PFL-like glycyl radical enzymes"/>
    <property type="match status" value="1"/>
</dbReference>
<sequence length="840" mass="92121">MPADLPSIELTENSAAILTRRYLRRGDEGKPIETIDEMFWRVAYHIAKVEESYQQDVIEQARSFYRLMASRCFFPNSPTFTGAGTPLGQLAACFVLPIADDMGRESTGIFQTLRDAALIQQTGGGNGFSFSRLRPSGAMVKSSAGKATGPVGFLRVYDHAFGEVAQGGSRRGANMAVLRVDHPDVEEFVTCKTVEGAISNFNISVGITDAFMRAVQNDEEWELRFPDVLHPAYRNFHGTLEEAEKVGLPLRTYSRVSARELFQKIVQQSHHNGEPGMLFLDAANRQNPVPHLYTLEATNPCGEQWLGPYENCCLGSINLNQHILEDGSPDWEKIRESTITATRFLDDVVDANAYVPAVPQLREAALRARRIGLGIMGLADLMYASGIRYGSPEGQEFAAQVIEFIRYHSMLESIRLAEARGAFPAIQGSIYDPANLTWQPPQPLQPYQNDWGRPEIDWDAVTQGILRHGIRNAAQATIAPTGTIATVAGCEGYGCEPVFALAYIRHVNDNGRDLQLTYASPAFEKALVNAGIDAETRQEIFNQVMQEGTCQHVEKLPEAIRNTFVVSADITAEEHVRMQAAMQAFVDNSLSKTINFPAGATVEEVATAYMLAWELGCKGITVYVTGSREQVVLETHSTAQKKAEPVVEKPADQLQLWSASKKPRPRSLAGFTYTSQTPLGKAFITINENGGSQPFEVFINTAKAGSDTAAVSEAIGRLISYILRLSSPIEPSKRLRDVMIQLTGIGGGRPLGFGPNRVLSLPDGLAQVLKDYLAARDERLSSPQAPAPEQKNGNRHSDEETPITEMPMLKIGDLCPECGQAALVNEEGCRKCYACGHSEC</sequence>
<dbReference type="PRINTS" id="PR01183">
    <property type="entry name" value="RIBORDTASEM1"/>
</dbReference>
<evidence type="ECO:0000259" key="18">
    <source>
        <dbReference type="Pfam" id="PF12637"/>
    </source>
</evidence>
<name>A0A0P6XJN4_9CHLR</name>
<evidence type="ECO:0000256" key="12">
    <source>
        <dbReference type="ARBA" id="ARBA00025437"/>
    </source>
</evidence>
<evidence type="ECO:0000256" key="1">
    <source>
        <dbReference type="ARBA" id="ARBA00001922"/>
    </source>
</evidence>
<evidence type="ECO:0000256" key="9">
    <source>
        <dbReference type="ARBA" id="ARBA00023116"/>
    </source>
</evidence>
<evidence type="ECO:0000256" key="7">
    <source>
        <dbReference type="ARBA" id="ARBA00022741"/>
    </source>
</evidence>
<dbReference type="EMBL" id="LGCL01000030">
    <property type="protein sequence ID" value="KPL75182.1"/>
    <property type="molecule type" value="Genomic_DNA"/>
</dbReference>
<keyword evidence="20" id="KW-1185">Reference proteome</keyword>
<dbReference type="Pfam" id="PF12637">
    <property type="entry name" value="TSCPD"/>
    <property type="match status" value="1"/>
</dbReference>
<evidence type="ECO:0000256" key="11">
    <source>
        <dbReference type="ARBA" id="ARBA00023285"/>
    </source>
</evidence>
<keyword evidence="11 14" id="KW-0170">Cobalt</keyword>
<keyword evidence="6 14" id="KW-0237">DNA synthesis</keyword>
<gene>
    <name evidence="19" type="ORF">ADN00_13135</name>
</gene>
<dbReference type="GO" id="GO:0071897">
    <property type="term" value="P:DNA biosynthetic process"/>
    <property type="evidence" value="ECO:0007669"/>
    <property type="project" value="UniProtKB-KW"/>
</dbReference>
<reference evidence="19 20" key="1">
    <citation type="submission" date="2015-07" db="EMBL/GenBank/DDBJ databases">
        <title>Genome sequence of Ornatilinea apprima DSM 23815.</title>
        <authorList>
            <person name="Hemp J."/>
            <person name="Ward L.M."/>
            <person name="Pace L.A."/>
            <person name="Fischer W.W."/>
        </authorList>
    </citation>
    <scope>NUCLEOTIDE SEQUENCE [LARGE SCALE GENOMIC DNA]</scope>
    <source>
        <strain evidence="19 20">P3M-1</strain>
    </source>
</reference>
<evidence type="ECO:0000259" key="17">
    <source>
        <dbReference type="Pfam" id="PF02867"/>
    </source>
</evidence>
<dbReference type="STRING" id="1134406.ADN00_13135"/>
<feature type="region of interest" description="Disordered" evidence="15">
    <location>
        <begin position="781"/>
        <end position="800"/>
    </location>
</feature>
<evidence type="ECO:0000259" key="16">
    <source>
        <dbReference type="Pfam" id="PF00317"/>
    </source>
</evidence>
<keyword evidence="10" id="KW-1015">Disulfide bond</keyword>
<evidence type="ECO:0000256" key="5">
    <source>
        <dbReference type="ARBA" id="ARBA00022628"/>
    </source>
</evidence>
<keyword evidence="7 14" id="KW-0547">Nucleotide-binding</keyword>
<dbReference type="GO" id="GO:0031419">
    <property type="term" value="F:cobalamin binding"/>
    <property type="evidence" value="ECO:0007669"/>
    <property type="project" value="UniProtKB-KW"/>
</dbReference>
<evidence type="ECO:0000313" key="20">
    <source>
        <dbReference type="Proteomes" id="UP000050417"/>
    </source>
</evidence>